<dbReference type="EMBL" id="JADIKG010000008">
    <property type="protein sequence ID" value="MFK2872111.1"/>
    <property type="molecule type" value="Genomic_DNA"/>
</dbReference>
<dbReference type="SUPFAM" id="SSF88874">
    <property type="entry name" value="Receptor-binding domain of short tail fibre protein gp12"/>
    <property type="match status" value="1"/>
</dbReference>
<accession>A0ABW8IQ85</accession>
<dbReference type="Pfam" id="PF07484">
    <property type="entry name" value="Collar"/>
    <property type="match status" value="1"/>
</dbReference>
<evidence type="ECO:0000313" key="3">
    <source>
        <dbReference type="Proteomes" id="UP001620405"/>
    </source>
</evidence>
<feature type="domain" description="Phage tail collar" evidence="1">
    <location>
        <begin position="7"/>
        <end position="63"/>
    </location>
</feature>
<keyword evidence="3" id="KW-1185">Reference proteome</keyword>
<dbReference type="RefSeq" id="WP_284395172.1">
    <property type="nucleotide sequence ID" value="NZ_BSNQ01000002.1"/>
</dbReference>
<name>A0ABW8IQ85_9GAMM</name>
<protein>
    <submittedName>
        <fullName evidence="2">Phage tail protein</fullName>
    </submittedName>
</protein>
<evidence type="ECO:0000313" key="2">
    <source>
        <dbReference type="EMBL" id="MFK2872111.1"/>
    </source>
</evidence>
<dbReference type="InterPro" id="IPR037053">
    <property type="entry name" value="Phage_tail_collar_dom_sf"/>
</dbReference>
<organism evidence="2 3">
    <name type="scientific">Dyella lipolytica</name>
    <dbReference type="NCBI Taxonomy" id="1867835"/>
    <lineage>
        <taxon>Bacteria</taxon>
        <taxon>Pseudomonadati</taxon>
        <taxon>Pseudomonadota</taxon>
        <taxon>Gammaproteobacteria</taxon>
        <taxon>Lysobacterales</taxon>
        <taxon>Rhodanobacteraceae</taxon>
        <taxon>Dyella</taxon>
    </lineage>
</organism>
<dbReference type="Proteomes" id="UP001620405">
    <property type="component" value="Unassembled WGS sequence"/>
</dbReference>
<proteinExistence type="predicted"/>
<sequence>MSEYFIGQIMLTGFNFAQRGFALCNGQTLPINQNAALFSLIGTYYGGNGVSTFCLPDLRGRTPMGAGNSVDPGWQPPGYQIGQQFGVENVVLDPTTLPQHAHIINATTVAGKDRNPTNTIYGVPSSESIYGNGGSGVTALAASQLQAAGGSQPHSNMQPYRVINFNIALTGVFPSRN</sequence>
<dbReference type="InterPro" id="IPR011083">
    <property type="entry name" value="Phage_tail_collar_dom"/>
</dbReference>
<reference evidence="2 3" key="1">
    <citation type="submission" date="2020-10" db="EMBL/GenBank/DDBJ databases">
        <title>Phylogeny of dyella-like bacteria.</title>
        <authorList>
            <person name="Fu J."/>
        </authorList>
    </citation>
    <scope>NUCLEOTIDE SEQUENCE [LARGE SCALE GENOMIC DNA]</scope>
    <source>
        <strain evidence="2 3">DHOB07</strain>
    </source>
</reference>
<dbReference type="Gene3D" id="3.90.1340.10">
    <property type="entry name" value="Phage tail collar domain"/>
    <property type="match status" value="1"/>
</dbReference>
<evidence type="ECO:0000259" key="1">
    <source>
        <dbReference type="Pfam" id="PF07484"/>
    </source>
</evidence>
<gene>
    <name evidence="2" type="ORF">ISP13_01100</name>
</gene>
<comment type="caution">
    <text evidence="2">The sequence shown here is derived from an EMBL/GenBank/DDBJ whole genome shotgun (WGS) entry which is preliminary data.</text>
</comment>